<dbReference type="Proteomes" id="UP000016927">
    <property type="component" value="Unassembled WGS sequence"/>
</dbReference>
<evidence type="ECO:0000313" key="2">
    <source>
        <dbReference type="Proteomes" id="UP000016927"/>
    </source>
</evidence>
<protein>
    <submittedName>
        <fullName evidence="1">Uncharacterized protein</fullName>
    </submittedName>
</protein>
<name>R0M5G9_NOSB1</name>
<reference evidence="1 2" key="1">
    <citation type="journal article" date="2013" name="BMC Genomics">
        <title>Comparative genomics of parasitic silkworm microsporidia reveal an association between genome expansion and host adaptation.</title>
        <authorList>
            <person name="Pan G."/>
            <person name="Xu J."/>
            <person name="Li T."/>
            <person name="Xia Q."/>
            <person name="Liu S.L."/>
            <person name="Zhang G."/>
            <person name="Li S."/>
            <person name="Li C."/>
            <person name="Liu H."/>
            <person name="Yang L."/>
            <person name="Liu T."/>
            <person name="Zhang X."/>
            <person name="Wu Z."/>
            <person name="Fan W."/>
            <person name="Dang X."/>
            <person name="Xiang H."/>
            <person name="Tao M."/>
            <person name="Li Y."/>
            <person name="Hu J."/>
            <person name="Li Z."/>
            <person name="Lin L."/>
            <person name="Luo J."/>
            <person name="Geng L."/>
            <person name="Wang L."/>
            <person name="Long M."/>
            <person name="Wan Y."/>
            <person name="He N."/>
            <person name="Zhang Z."/>
            <person name="Lu C."/>
            <person name="Keeling P.J."/>
            <person name="Wang J."/>
            <person name="Xiang Z."/>
            <person name="Zhou Z."/>
        </authorList>
    </citation>
    <scope>NUCLEOTIDE SEQUENCE [LARGE SCALE GENOMIC DNA]</scope>
    <source>
        <strain evidence="2">CQ1 / CVCC 102059</strain>
    </source>
</reference>
<proteinExistence type="predicted"/>
<evidence type="ECO:0000313" key="1">
    <source>
        <dbReference type="EMBL" id="EOB13249.1"/>
    </source>
</evidence>
<dbReference type="VEuPathDB" id="MicrosporidiaDB:NBO_92g0002"/>
<dbReference type="EMBL" id="KB909000">
    <property type="protein sequence ID" value="EOB13249.1"/>
    <property type="molecule type" value="Genomic_DNA"/>
</dbReference>
<dbReference type="HOGENOM" id="CLU_2197679_0_0_1"/>
<organism evidence="1 2">
    <name type="scientific">Nosema bombycis (strain CQ1 / CVCC 102059)</name>
    <name type="common">Microsporidian parasite</name>
    <name type="synonym">Pebrine of silkworm</name>
    <dbReference type="NCBI Taxonomy" id="578461"/>
    <lineage>
        <taxon>Eukaryota</taxon>
        <taxon>Fungi</taxon>
        <taxon>Fungi incertae sedis</taxon>
        <taxon>Microsporidia</taxon>
        <taxon>Nosematidae</taxon>
        <taxon>Nosema</taxon>
    </lineage>
</organism>
<gene>
    <name evidence="1" type="ORF">NBO_92g0002</name>
</gene>
<accession>R0M5G9</accession>
<dbReference type="AlphaFoldDB" id="R0M5G9"/>
<keyword evidence="2" id="KW-1185">Reference proteome</keyword>
<sequence length="108" mass="12746">MNSKEMKKHENISNKTAFKKFIKVKTASPCIAQGCFFHKNHKKNNRSNVKKKYTIFVKSLHSIKRSTVTLYEEYVNLFRTNDNFFGPRKCCIINEIHQCNIISCSFDY</sequence>